<evidence type="ECO:0000313" key="1">
    <source>
        <dbReference type="EMBL" id="QIG68084.1"/>
    </source>
</evidence>
<accession>A0A7S5R9N1</accession>
<organism evidence="1 2">
    <name type="scientific">Rhizobium phage RHph_Y68</name>
    <dbReference type="NCBI Taxonomy" id="2509787"/>
    <lineage>
        <taxon>Viruses</taxon>
        <taxon>Duplodnaviria</taxon>
        <taxon>Heunggongvirae</taxon>
        <taxon>Uroviricota</taxon>
        <taxon>Caudoviricetes</taxon>
        <taxon>Pootjesviridae</taxon>
        <taxon>Staniewskivirinae</taxon>
        <taxon>Trinifflemingvirus</taxon>
        <taxon>Trinifflemingvirus Y68</taxon>
    </lineage>
</organism>
<dbReference type="EMBL" id="MN988486">
    <property type="protein sequence ID" value="QIG68084.1"/>
    <property type="molecule type" value="Genomic_DNA"/>
</dbReference>
<sequence>MDIESHNLVNDGAFVIKGEPTIWYEICMAGDINHAKQIIRKYCFEVGLCVTVEPTTYIYTGGEEEGFRIRLIHYPRFPTDRLEIREKATALGIRLAYELFQTSFSVIGDDNTYWYTRRPFDVKQAKEK</sequence>
<evidence type="ECO:0000313" key="2">
    <source>
        <dbReference type="Proteomes" id="UP000605518"/>
    </source>
</evidence>
<dbReference type="Proteomes" id="UP000605518">
    <property type="component" value="Segment"/>
</dbReference>
<keyword evidence="2" id="KW-1185">Reference proteome</keyword>
<protein>
    <submittedName>
        <fullName evidence="1">Uncharacterized protein</fullName>
    </submittedName>
</protein>
<reference evidence="1" key="1">
    <citation type="submission" date="2020-01" db="EMBL/GenBank/DDBJ databases">
        <title>Patterns of diversity and host range of bacteriophage communities associated with bean-nodulatin bacteria.</title>
        <authorList>
            <person name="Vann Cauwenberghe J."/>
            <person name="Santamaria R.I."/>
            <person name="Bustos P."/>
            <person name="Juarez S."/>
            <person name="Gonzalez V."/>
        </authorList>
    </citation>
    <scope>NUCLEOTIDE SEQUENCE</scope>
</reference>
<gene>
    <name evidence="1" type="ORF">EVB55_149</name>
</gene>
<name>A0A7S5R9N1_9CAUD</name>
<proteinExistence type="predicted"/>